<dbReference type="EMBL" id="MU394342">
    <property type="protein sequence ID" value="KAI6084062.1"/>
    <property type="molecule type" value="Genomic_DNA"/>
</dbReference>
<organism evidence="1 2">
    <name type="scientific">Hypoxylon rubiginosum</name>
    <dbReference type="NCBI Taxonomy" id="110542"/>
    <lineage>
        <taxon>Eukaryota</taxon>
        <taxon>Fungi</taxon>
        <taxon>Dikarya</taxon>
        <taxon>Ascomycota</taxon>
        <taxon>Pezizomycotina</taxon>
        <taxon>Sordariomycetes</taxon>
        <taxon>Xylariomycetidae</taxon>
        <taxon>Xylariales</taxon>
        <taxon>Hypoxylaceae</taxon>
        <taxon>Hypoxylon</taxon>
    </lineage>
</organism>
<evidence type="ECO:0000313" key="2">
    <source>
        <dbReference type="Proteomes" id="UP001497680"/>
    </source>
</evidence>
<dbReference type="Proteomes" id="UP001497680">
    <property type="component" value="Unassembled WGS sequence"/>
</dbReference>
<comment type="caution">
    <text evidence="1">The sequence shown here is derived from an EMBL/GenBank/DDBJ whole genome shotgun (WGS) entry which is preliminary data.</text>
</comment>
<protein>
    <submittedName>
        <fullName evidence="1">Uncharacterized protein</fullName>
    </submittedName>
</protein>
<keyword evidence="2" id="KW-1185">Reference proteome</keyword>
<proteinExistence type="predicted"/>
<reference evidence="1 2" key="1">
    <citation type="journal article" date="2022" name="New Phytol.">
        <title>Ecological generalism drives hyperdiversity of secondary metabolite gene clusters in xylarialean endophytes.</title>
        <authorList>
            <person name="Franco M.E.E."/>
            <person name="Wisecaver J.H."/>
            <person name="Arnold A.E."/>
            <person name="Ju Y.M."/>
            <person name="Slot J.C."/>
            <person name="Ahrendt S."/>
            <person name="Moore L.P."/>
            <person name="Eastman K.E."/>
            <person name="Scott K."/>
            <person name="Konkel Z."/>
            <person name="Mondo S.J."/>
            <person name="Kuo A."/>
            <person name="Hayes R.D."/>
            <person name="Haridas S."/>
            <person name="Andreopoulos B."/>
            <person name="Riley R."/>
            <person name="LaButti K."/>
            <person name="Pangilinan J."/>
            <person name="Lipzen A."/>
            <person name="Amirebrahimi M."/>
            <person name="Yan J."/>
            <person name="Adam C."/>
            <person name="Keymanesh K."/>
            <person name="Ng V."/>
            <person name="Louie K."/>
            <person name="Northen T."/>
            <person name="Drula E."/>
            <person name="Henrissat B."/>
            <person name="Hsieh H.M."/>
            <person name="Youens-Clark K."/>
            <person name="Lutzoni F."/>
            <person name="Miadlikowska J."/>
            <person name="Eastwood D.C."/>
            <person name="Hamelin R.C."/>
            <person name="Grigoriev I.V."/>
            <person name="U'Ren J.M."/>
        </authorList>
    </citation>
    <scope>NUCLEOTIDE SEQUENCE [LARGE SCALE GENOMIC DNA]</scope>
    <source>
        <strain evidence="1 2">ER1909</strain>
    </source>
</reference>
<sequence>MDTAQAIEALQHALPAARFAQRGSPEYAELNQSYQSGLCSDIAPAWIIQPATTKDVSIFVKTIKPFALSGKAPFAIVGGGQQPAPGCSNIQDGITLSLQRLKGIDIQDGVVQVAAGESWGPVYDRLGEVGLGFSGGRSYRSGIGGLALAGGLSFVSSREGFICDNALNFEVVLASGCIVNANAHENSDLWIALRGGGNNLGIVTRFDFRTFKQGPVYGGSIYYFGDSFPGQLEALVTELQKPDASKDTHLMVSIGYAAMFGSQMMCLNQVYCTQGIEKSPVLQPFTDIQPQIEQMNSLRMHSLADAAREQAGDRPSPKRSVYMNTTVKADAATLQAATRIYAAAIEPLKSCEGILLSMTLQPYPLSLLQRSATQGGNVLGLDPELGPLVSILFLTFWENREDDEKIVSSLREALDEIDRDATVRDTLVPFKYLNYAATFQDPIGSYGTVKVEKLRNASQKFDPDGLFQKGVPGGWKLFS</sequence>
<accession>A0ACC0CU97</accession>
<gene>
    <name evidence="1" type="ORF">F4821DRAFT_271334</name>
</gene>
<evidence type="ECO:0000313" key="1">
    <source>
        <dbReference type="EMBL" id="KAI6084062.1"/>
    </source>
</evidence>
<name>A0ACC0CU97_9PEZI</name>